<dbReference type="InterPro" id="IPR005064">
    <property type="entry name" value="BUG"/>
</dbReference>
<evidence type="ECO:0000313" key="3">
    <source>
        <dbReference type="EMBL" id="MET4580144.1"/>
    </source>
</evidence>
<proteinExistence type="inferred from homology"/>
<comment type="similarity">
    <text evidence="1">Belongs to the UPF0065 (bug) family.</text>
</comment>
<gene>
    <name evidence="3" type="ORF">ABIE13_005283</name>
</gene>
<dbReference type="Gene3D" id="3.40.190.10">
    <property type="entry name" value="Periplasmic binding protein-like II"/>
    <property type="match status" value="1"/>
</dbReference>
<keyword evidence="2" id="KW-0732">Signal</keyword>
<dbReference type="Pfam" id="PF03401">
    <property type="entry name" value="TctC"/>
    <property type="match status" value="1"/>
</dbReference>
<sequence>MIRLLLVVAALFGATGVMAQDFPNKSITVVVPVPPGGVVDLAGRLAAEALAGELKSSVVVDNKAGASANIGATYVAQAKPDGYTLLASYSLYHEVNPLLFNNLKWRPESFVPIGRVVVTPSVVVVHPSLPVHSLKEFVDYVKKNPGAVSFASQGTGSVAHLGSELLKQDTGIEMVHVPYKGSGPAMQDLVAGRVQFFITAPPAVMGYVQQGRLRALAIAGSERHPMLPEVPTSVEQGFPNFQLNPWVGLFAPADTPDAVVRKLAAALEKGLTQPKAIESAKAAGASVSFQSPQELAKTVAQGRAYWAALVKAANIKIE</sequence>
<evidence type="ECO:0000313" key="4">
    <source>
        <dbReference type="Proteomes" id="UP001549320"/>
    </source>
</evidence>
<feature type="signal peptide" evidence="2">
    <location>
        <begin position="1"/>
        <end position="19"/>
    </location>
</feature>
<dbReference type="Proteomes" id="UP001549320">
    <property type="component" value="Unassembled WGS sequence"/>
</dbReference>
<evidence type="ECO:0000256" key="1">
    <source>
        <dbReference type="ARBA" id="ARBA00006987"/>
    </source>
</evidence>
<dbReference type="Gene3D" id="3.40.190.150">
    <property type="entry name" value="Bordetella uptake gene, domain 1"/>
    <property type="match status" value="1"/>
</dbReference>
<keyword evidence="3" id="KW-0675">Receptor</keyword>
<dbReference type="CDD" id="cd07012">
    <property type="entry name" value="PBP2_Bug_TTT"/>
    <property type="match status" value="1"/>
</dbReference>
<keyword evidence="4" id="KW-1185">Reference proteome</keyword>
<evidence type="ECO:0000256" key="2">
    <source>
        <dbReference type="SAM" id="SignalP"/>
    </source>
</evidence>
<dbReference type="PIRSF" id="PIRSF017082">
    <property type="entry name" value="YflP"/>
    <property type="match status" value="1"/>
</dbReference>
<protein>
    <submittedName>
        <fullName evidence="3">Tripartite-type tricarboxylate transporter receptor subunit TctC</fullName>
    </submittedName>
</protein>
<comment type="caution">
    <text evidence="3">The sequence shown here is derived from an EMBL/GenBank/DDBJ whole genome shotgun (WGS) entry which is preliminary data.</text>
</comment>
<dbReference type="EMBL" id="JBEPSH010000014">
    <property type="protein sequence ID" value="MET4580144.1"/>
    <property type="molecule type" value="Genomic_DNA"/>
</dbReference>
<feature type="chain" id="PRO_5047222597" evidence="2">
    <location>
        <begin position="20"/>
        <end position="318"/>
    </location>
</feature>
<dbReference type="PANTHER" id="PTHR42928:SF5">
    <property type="entry name" value="BLR1237 PROTEIN"/>
    <property type="match status" value="1"/>
</dbReference>
<reference evidence="3 4" key="1">
    <citation type="submission" date="2024-06" db="EMBL/GenBank/DDBJ databases">
        <title>Sorghum-associated microbial communities from plants grown in Nebraska, USA.</title>
        <authorList>
            <person name="Schachtman D."/>
        </authorList>
    </citation>
    <scope>NUCLEOTIDE SEQUENCE [LARGE SCALE GENOMIC DNA]</scope>
    <source>
        <strain evidence="3 4">2709</strain>
    </source>
</reference>
<name>A0ABV2QGH9_9BURK</name>
<dbReference type="SUPFAM" id="SSF53850">
    <property type="entry name" value="Periplasmic binding protein-like II"/>
    <property type="match status" value="1"/>
</dbReference>
<organism evidence="3 4">
    <name type="scientific">Ottowia thiooxydans</name>
    <dbReference type="NCBI Taxonomy" id="219182"/>
    <lineage>
        <taxon>Bacteria</taxon>
        <taxon>Pseudomonadati</taxon>
        <taxon>Pseudomonadota</taxon>
        <taxon>Betaproteobacteria</taxon>
        <taxon>Burkholderiales</taxon>
        <taxon>Comamonadaceae</taxon>
        <taxon>Ottowia</taxon>
    </lineage>
</organism>
<dbReference type="PANTHER" id="PTHR42928">
    <property type="entry name" value="TRICARBOXYLATE-BINDING PROTEIN"/>
    <property type="match status" value="1"/>
</dbReference>
<dbReference type="InterPro" id="IPR042100">
    <property type="entry name" value="Bug_dom1"/>
</dbReference>
<dbReference type="RefSeq" id="WP_354448849.1">
    <property type="nucleotide sequence ID" value="NZ_JBEPSH010000014.1"/>
</dbReference>
<accession>A0ABV2QGH9</accession>